<name>A0A2M6XUM2_9BACT</name>
<evidence type="ECO:0000313" key="6">
    <source>
        <dbReference type="EMBL" id="PIU15606.1"/>
    </source>
</evidence>
<keyword evidence="3" id="KW-0067">ATP-binding</keyword>
<dbReference type="Gene3D" id="3.40.1190.10">
    <property type="entry name" value="Mur-like, catalytic domain"/>
    <property type="match status" value="1"/>
</dbReference>
<dbReference type="SUPFAM" id="SSF53623">
    <property type="entry name" value="MurD-like peptide ligases, catalytic domain"/>
    <property type="match status" value="1"/>
</dbReference>
<dbReference type="GO" id="GO:0016881">
    <property type="term" value="F:acid-amino acid ligase activity"/>
    <property type="evidence" value="ECO:0007669"/>
    <property type="project" value="InterPro"/>
</dbReference>
<organism evidence="6 7">
    <name type="scientific">bacterium (Candidatus Gribaldobacteria) CG08_land_8_20_14_0_20_39_15</name>
    <dbReference type="NCBI Taxonomy" id="2014273"/>
    <lineage>
        <taxon>Bacteria</taxon>
        <taxon>Candidatus Gribaldobacteria</taxon>
    </lineage>
</organism>
<evidence type="ECO:0000256" key="2">
    <source>
        <dbReference type="ARBA" id="ARBA00022741"/>
    </source>
</evidence>
<feature type="domain" description="Mur ligase central" evidence="5">
    <location>
        <begin position="87"/>
        <end position="241"/>
    </location>
</feature>
<reference evidence="7" key="1">
    <citation type="submission" date="2017-09" db="EMBL/GenBank/DDBJ databases">
        <title>Depth-based differentiation of microbial function through sediment-hosted aquifers and enrichment of novel symbionts in the deep terrestrial subsurface.</title>
        <authorList>
            <person name="Probst A.J."/>
            <person name="Ladd B."/>
            <person name="Jarett J.K."/>
            <person name="Geller-Mcgrath D.E."/>
            <person name="Sieber C.M.K."/>
            <person name="Emerson J.B."/>
            <person name="Anantharaman K."/>
            <person name="Thomas B.C."/>
            <person name="Malmstrom R."/>
            <person name="Stieglmeier M."/>
            <person name="Klingl A."/>
            <person name="Woyke T."/>
            <person name="Ryan C.M."/>
            <person name="Banfield J.F."/>
        </authorList>
    </citation>
    <scope>NUCLEOTIDE SEQUENCE [LARGE SCALE GENOMIC DNA]</scope>
</reference>
<dbReference type="Pfam" id="PF08245">
    <property type="entry name" value="Mur_ligase_M"/>
    <property type="match status" value="1"/>
</dbReference>
<accession>A0A2M6XUM2</accession>
<dbReference type="AlphaFoldDB" id="A0A2M6XUM2"/>
<dbReference type="InterPro" id="IPR036565">
    <property type="entry name" value="Mur-like_cat_sf"/>
</dbReference>
<gene>
    <name evidence="6" type="ORF">COT20_01460</name>
</gene>
<protein>
    <recommendedName>
        <fullName evidence="8">UDP-N-acetylmuramoyl-tripeptide--D-alanyl-D-alanine ligase</fullName>
    </recommendedName>
</protein>
<dbReference type="SUPFAM" id="SSF53244">
    <property type="entry name" value="MurD-like peptide ligases, peptide-binding domain"/>
    <property type="match status" value="1"/>
</dbReference>
<dbReference type="InterPro" id="IPR036615">
    <property type="entry name" value="Mur_ligase_C_dom_sf"/>
</dbReference>
<comment type="caution">
    <text evidence="6">The sequence shown here is derived from an EMBL/GenBank/DDBJ whole genome shotgun (WGS) entry which is preliminary data.</text>
</comment>
<evidence type="ECO:0000313" key="7">
    <source>
        <dbReference type="Proteomes" id="UP000229784"/>
    </source>
</evidence>
<dbReference type="GO" id="GO:0005524">
    <property type="term" value="F:ATP binding"/>
    <property type="evidence" value="ECO:0007669"/>
    <property type="project" value="UniProtKB-KW"/>
</dbReference>
<dbReference type="InterPro" id="IPR013221">
    <property type="entry name" value="Mur_ligase_cen"/>
</dbReference>
<evidence type="ECO:0000259" key="4">
    <source>
        <dbReference type="Pfam" id="PF02875"/>
    </source>
</evidence>
<dbReference type="Proteomes" id="UP000229784">
    <property type="component" value="Unassembled WGS sequence"/>
</dbReference>
<evidence type="ECO:0000256" key="1">
    <source>
        <dbReference type="ARBA" id="ARBA00022598"/>
    </source>
</evidence>
<evidence type="ECO:0000256" key="3">
    <source>
        <dbReference type="ARBA" id="ARBA00022840"/>
    </source>
</evidence>
<dbReference type="PANTHER" id="PTHR43024">
    <property type="entry name" value="UDP-N-ACETYLMURAMOYL-TRIPEPTIDE--D-ALANYL-D-ALANINE LIGASE"/>
    <property type="match status" value="1"/>
</dbReference>
<proteinExistence type="predicted"/>
<dbReference type="Pfam" id="PF02875">
    <property type="entry name" value="Mur_ligase_C"/>
    <property type="match status" value="1"/>
</dbReference>
<sequence>MKKLIKKLLKILTRQVLEKQWPQVITVTGSVGKTSTKQAICLVLKGKFSVRGGAKNYNNELGVPFAVLGLDSPQKSVIGWLKLLATGLRLALFKESNYPAILVLEIGADKPGDLKYLLEMIPAGLLKVAVLTAVAPAHLEFFGTMEKIFQEKISPFFFLTKDGLAIINQDNCDVQKIKEKIHSAVITFGIKQQADIAINNIQQVESGISFQLKNNGQASDFFLSEGVYFHQIYPLLAAVAVGVFYKMSLEDISQNLAAYTPPAGRMRRLGGKNKSLIIDDTYNSSPESCKRALEALSTMQAKRKIAVLGDMLELGQTSQTFHKAIGQTAADLKVDYLITYGQMAQFIAESSQTNGLPQERIFSFSELEKLSDFLKNFIQRGDVLLVKGSQGMRMEKIVKNIMAQPEKAKELLVRQEEEWNP</sequence>
<evidence type="ECO:0008006" key="8">
    <source>
        <dbReference type="Google" id="ProtNLM"/>
    </source>
</evidence>
<dbReference type="Gene3D" id="3.90.190.20">
    <property type="entry name" value="Mur ligase, C-terminal domain"/>
    <property type="match status" value="1"/>
</dbReference>
<dbReference type="InterPro" id="IPR051046">
    <property type="entry name" value="MurCDEF_CellWall_CoF430Synth"/>
</dbReference>
<keyword evidence="1" id="KW-0436">Ligase</keyword>
<feature type="domain" description="Mur ligase C-terminal" evidence="4">
    <location>
        <begin position="264"/>
        <end position="389"/>
    </location>
</feature>
<dbReference type="PANTHER" id="PTHR43024:SF1">
    <property type="entry name" value="UDP-N-ACETYLMURAMOYL-TRIPEPTIDE--D-ALANYL-D-ALANINE LIGASE"/>
    <property type="match status" value="1"/>
</dbReference>
<evidence type="ECO:0000259" key="5">
    <source>
        <dbReference type="Pfam" id="PF08245"/>
    </source>
</evidence>
<dbReference type="InterPro" id="IPR004101">
    <property type="entry name" value="Mur_ligase_C"/>
</dbReference>
<keyword evidence="2" id="KW-0547">Nucleotide-binding</keyword>
<dbReference type="EMBL" id="PEXQ01000036">
    <property type="protein sequence ID" value="PIU15606.1"/>
    <property type="molecule type" value="Genomic_DNA"/>
</dbReference>